<gene>
    <name evidence="1" type="ORF">DPMN_156333</name>
</gene>
<keyword evidence="2" id="KW-1185">Reference proteome</keyword>
<dbReference type="AlphaFoldDB" id="A0A9D4J8Q2"/>
<evidence type="ECO:0000313" key="1">
    <source>
        <dbReference type="EMBL" id="KAH3802655.1"/>
    </source>
</evidence>
<accession>A0A9D4J8Q2</accession>
<name>A0A9D4J8Q2_DREPO</name>
<proteinExistence type="predicted"/>
<sequence length="94" mass="10417">MGMLTFFSLVVRCFNGLSSRQNNGFPSTFSVLSTAVLVHFHYLLRACPRSPGLHLCPWSASSVLIAQLLPPLPRCSRPSPWDVVKPPTDIYQST</sequence>
<reference evidence="1" key="1">
    <citation type="journal article" date="2019" name="bioRxiv">
        <title>The Genome of the Zebra Mussel, Dreissena polymorpha: A Resource for Invasive Species Research.</title>
        <authorList>
            <person name="McCartney M.A."/>
            <person name="Auch B."/>
            <person name="Kono T."/>
            <person name="Mallez S."/>
            <person name="Zhang Y."/>
            <person name="Obille A."/>
            <person name="Becker A."/>
            <person name="Abrahante J.E."/>
            <person name="Garbe J."/>
            <person name="Badalamenti J.P."/>
            <person name="Herman A."/>
            <person name="Mangelson H."/>
            <person name="Liachko I."/>
            <person name="Sullivan S."/>
            <person name="Sone E.D."/>
            <person name="Koren S."/>
            <person name="Silverstein K.A.T."/>
            <person name="Beckman K.B."/>
            <person name="Gohl D.M."/>
        </authorList>
    </citation>
    <scope>NUCLEOTIDE SEQUENCE</scope>
    <source>
        <strain evidence="1">Duluth1</strain>
        <tissue evidence="1">Whole animal</tissue>
    </source>
</reference>
<comment type="caution">
    <text evidence="1">The sequence shown here is derived from an EMBL/GenBank/DDBJ whole genome shotgun (WGS) entry which is preliminary data.</text>
</comment>
<dbReference type="EMBL" id="JAIWYP010000007">
    <property type="protein sequence ID" value="KAH3802655.1"/>
    <property type="molecule type" value="Genomic_DNA"/>
</dbReference>
<protein>
    <submittedName>
        <fullName evidence="1">Uncharacterized protein</fullName>
    </submittedName>
</protein>
<reference evidence="1" key="2">
    <citation type="submission" date="2020-11" db="EMBL/GenBank/DDBJ databases">
        <authorList>
            <person name="McCartney M.A."/>
            <person name="Auch B."/>
            <person name="Kono T."/>
            <person name="Mallez S."/>
            <person name="Becker A."/>
            <person name="Gohl D.M."/>
            <person name="Silverstein K.A.T."/>
            <person name="Koren S."/>
            <person name="Bechman K.B."/>
            <person name="Herman A."/>
            <person name="Abrahante J.E."/>
            <person name="Garbe J."/>
        </authorList>
    </citation>
    <scope>NUCLEOTIDE SEQUENCE</scope>
    <source>
        <strain evidence="1">Duluth1</strain>
        <tissue evidence="1">Whole animal</tissue>
    </source>
</reference>
<dbReference type="Proteomes" id="UP000828390">
    <property type="component" value="Unassembled WGS sequence"/>
</dbReference>
<evidence type="ECO:0000313" key="2">
    <source>
        <dbReference type="Proteomes" id="UP000828390"/>
    </source>
</evidence>
<organism evidence="1 2">
    <name type="scientific">Dreissena polymorpha</name>
    <name type="common">Zebra mussel</name>
    <name type="synonym">Mytilus polymorpha</name>
    <dbReference type="NCBI Taxonomy" id="45954"/>
    <lineage>
        <taxon>Eukaryota</taxon>
        <taxon>Metazoa</taxon>
        <taxon>Spiralia</taxon>
        <taxon>Lophotrochozoa</taxon>
        <taxon>Mollusca</taxon>
        <taxon>Bivalvia</taxon>
        <taxon>Autobranchia</taxon>
        <taxon>Heteroconchia</taxon>
        <taxon>Euheterodonta</taxon>
        <taxon>Imparidentia</taxon>
        <taxon>Neoheterodontei</taxon>
        <taxon>Myida</taxon>
        <taxon>Dreissenoidea</taxon>
        <taxon>Dreissenidae</taxon>
        <taxon>Dreissena</taxon>
    </lineage>
</organism>